<dbReference type="PANTHER" id="PTHR38926">
    <property type="entry name" value="F-BOX DOMAIN CONTAINING PROTEIN, EXPRESSED"/>
    <property type="match status" value="1"/>
</dbReference>
<evidence type="ECO:0000313" key="2">
    <source>
        <dbReference type="Proteomes" id="UP000027195"/>
    </source>
</evidence>
<evidence type="ECO:0000313" key="1">
    <source>
        <dbReference type="EMBL" id="KDQ17418.1"/>
    </source>
</evidence>
<dbReference type="InterPro" id="IPR032675">
    <property type="entry name" value="LRR_dom_sf"/>
</dbReference>
<organism evidence="1 2">
    <name type="scientific">Botryobasidium botryosum (strain FD-172 SS1)</name>
    <dbReference type="NCBI Taxonomy" id="930990"/>
    <lineage>
        <taxon>Eukaryota</taxon>
        <taxon>Fungi</taxon>
        <taxon>Dikarya</taxon>
        <taxon>Basidiomycota</taxon>
        <taxon>Agaricomycotina</taxon>
        <taxon>Agaricomycetes</taxon>
        <taxon>Cantharellales</taxon>
        <taxon>Botryobasidiaceae</taxon>
        <taxon>Botryobasidium</taxon>
    </lineage>
</organism>
<gene>
    <name evidence="1" type="ORF">BOTBODRAFT_606447</name>
</gene>
<dbReference type="HOGENOM" id="CLU_019609_0_0_1"/>
<dbReference type="InterPro" id="IPR036047">
    <property type="entry name" value="F-box-like_dom_sf"/>
</dbReference>
<keyword evidence="2" id="KW-1185">Reference proteome</keyword>
<dbReference type="Gene3D" id="3.80.10.10">
    <property type="entry name" value="Ribonuclease Inhibitor"/>
    <property type="match status" value="1"/>
</dbReference>
<reference evidence="2" key="1">
    <citation type="journal article" date="2014" name="Proc. Natl. Acad. Sci. U.S.A.">
        <title>Extensive sampling of basidiomycete genomes demonstrates inadequacy of the white-rot/brown-rot paradigm for wood decay fungi.</title>
        <authorList>
            <person name="Riley R."/>
            <person name="Salamov A.A."/>
            <person name="Brown D.W."/>
            <person name="Nagy L.G."/>
            <person name="Floudas D."/>
            <person name="Held B.W."/>
            <person name="Levasseur A."/>
            <person name="Lombard V."/>
            <person name="Morin E."/>
            <person name="Otillar R."/>
            <person name="Lindquist E.A."/>
            <person name="Sun H."/>
            <person name="LaButti K.M."/>
            <person name="Schmutz J."/>
            <person name="Jabbour D."/>
            <person name="Luo H."/>
            <person name="Baker S.E."/>
            <person name="Pisabarro A.G."/>
            <person name="Walton J.D."/>
            <person name="Blanchette R.A."/>
            <person name="Henrissat B."/>
            <person name="Martin F."/>
            <person name="Cullen D."/>
            <person name="Hibbett D.S."/>
            <person name="Grigoriev I.V."/>
        </authorList>
    </citation>
    <scope>NUCLEOTIDE SEQUENCE [LARGE SCALE GENOMIC DNA]</scope>
    <source>
        <strain evidence="2">FD-172 SS1</strain>
    </source>
</reference>
<dbReference type="Gene3D" id="1.20.1280.50">
    <property type="match status" value="1"/>
</dbReference>
<protein>
    <submittedName>
        <fullName evidence="1">Uncharacterized protein</fullName>
    </submittedName>
</protein>
<dbReference type="EMBL" id="KL198024">
    <property type="protein sequence ID" value="KDQ17418.1"/>
    <property type="molecule type" value="Genomic_DNA"/>
</dbReference>
<dbReference type="OrthoDB" id="3063971at2759"/>
<dbReference type="Proteomes" id="UP000027195">
    <property type="component" value="Unassembled WGS sequence"/>
</dbReference>
<dbReference type="SUPFAM" id="SSF81383">
    <property type="entry name" value="F-box domain"/>
    <property type="match status" value="1"/>
</dbReference>
<proteinExistence type="predicted"/>
<accession>A0A067MNU7</accession>
<sequence>MGATYNLVELSPLNASCALKVLRLSNLTRRARSQMMLCGFDLQAAANCGRAPIHRLSSDPLLEIFFTIYGPPESDDSMESGMTVFHLSQVCRSWRQLIHSRPHFWSRIDIDLRRRYLVPQVVYWLERAGMCPLTISIRCTDSLISRRICAAWHPVGEVLHGSMNRWARLRCELRLGYQIGAFFANFPTTLEALEYLEVSLVSEYDSPRTSPSSTASFSPARSRLPIFTIPFERPPTNARGVCVTFRDCMPAFAPSFQQAVSSFTLALSTNYRTQRIPLLLQSCPSLVDLFLDTPPKAPRLPLPISLSHVVHLRASLPTGLGMISALSFPSLENLSLYDINWDRSSAVVGFLMSVFQTCPSLSRVSISGSPYTPTHSEVPGDSMHIDQAPVVLPNVVEFRISSAPIVYPLLHRLGLPRVQVLELENLPFDITYKLTSTPAHLASLSLCQIGDPCQGFQCRTFPALASLRLDNAPNFLDTICAPELRCFTYKPSPMPLPLRPFVERSAPTLRSLDLEGVEAPDSDMIWCLERLPSLRSLRLARCSVSDAALRALAAARYSVAQESYVWLLPQLAFIELEDNAGITPPTVIRLLKSWNRRPALSAAGGIPSLVRGRLKFSTPEKFSEYKEIQSYGDFLTYPPNTYRDSPVPDYVSLNVSDSDLE</sequence>
<dbReference type="SUPFAM" id="SSF52047">
    <property type="entry name" value="RNI-like"/>
    <property type="match status" value="1"/>
</dbReference>
<name>A0A067MNU7_BOTB1</name>
<dbReference type="PANTHER" id="PTHR38926:SF5">
    <property type="entry name" value="F-BOX AND LEUCINE-RICH REPEAT PROTEIN 6"/>
    <property type="match status" value="1"/>
</dbReference>
<dbReference type="InParanoid" id="A0A067MNU7"/>
<dbReference type="AlphaFoldDB" id="A0A067MNU7"/>